<gene>
    <name evidence="2" type="ORF">TrVE_jg14400</name>
</gene>
<feature type="compositionally biased region" description="Acidic residues" evidence="1">
    <location>
        <begin position="231"/>
        <end position="243"/>
    </location>
</feature>
<feature type="region of interest" description="Disordered" evidence="1">
    <location>
        <begin position="222"/>
        <end position="250"/>
    </location>
</feature>
<evidence type="ECO:0000313" key="2">
    <source>
        <dbReference type="EMBL" id="GMH91822.1"/>
    </source>
</evidence>
<feature type="region of interest" description="Disordered" evidence="1">
    <location>
        <begin position="1"/>
        <end position="41"/>
    </location>
</feature>
<proteinExistence type="predicted"/>
<evidence type="ECO:0000313" key="3">
    <source>
        <dbReference type="Proteomes" id="UP001165160"/>
    </source>
</evidence>
<evidence type="ECO:0000256" key="1">
    <source>
        <dbReference type="SAM" id="MobiDB-lite"/>
    </source>
</evidence>
<keyword evidence="3" id="KW-1185">Reference proteome</keyword>
<dbReference type="Proteomes" id="UP001165160">
    <property type="component" value="Unassembled WGS sequence"/>
</dbReference>
<comment type="caution">
    <text evidence="2">The sequence shown here is derived from an EMBL/GenBank/DDBJ whole genome shotgun (WGS) entry which is preliminary data.</text>
</comment>
<feature type="compositionally biased region" description="Polar residues" evidence="1">
    <location>
        <begin position="11"/>
        <end position="25"/>
    </location>
</feature>
<feature type="compositionally biased region" description="Pro residues" evidence="1">
    <location>
        <begin position="912"/>
        <end position="921"/>
    </location>
</feature>
<reference evidence="3" key="1">
    <citation type="journal article" date="2023" name="Commun. Biol.">
        <title>Genome analysis of Parmales, the sister group of diatoms, reveals the evolutionary specialization of diatoms from phago-mixotrophs to photoautotrophs.</title>
        <authorList>
            <person name="Ban H."/>
            <person name="Sato S."/>
            <person name="Yoshikawa S."/>
            <person name="Yamada K."/>
            <person name="Nakamura Y."/>
            <person name="Ichinomiya M."/>
            <person name="Sato N."/>
            <person name="Blanc-Mathieu R."/>
            <person name="Endo H."/>
            <person name="Kuwata A."/>
            <person name="Ogata H."/>
        </authorList>
    </citation>
    <scope>NUCLEOTIDE SEQUENCE [LARGE SCALE GENOMIC DNA]</scope>
    <source>
        <strain evidence="3">NIES 3699</strain>
    </source>
</reference>
<dbReference type="InterPro" id="IPR000048">
    <property type="entry name" value="IQ_motif_EF-hand-BS"/>
</dbReference>
<feature type="region of interest" description="Disordered" evidence="1">
    <location>
        <begin position="950"/>
        <end position="989"/>
    </location>
</feature>
<feature type="compositionally biased region" description="Basic and acidic residues" evidence="1">
    <location>
        <begin position="1082"/>
        <end position="1096"/>
    </location>
</feature>
<dbReference type="PROSITE" id="PS50096">
    <property type="entry name" value="IQ"/>
    <property type="match status" value="1"/>
</dbReference>
<feature type="compositionally biased region" description="Polar residues" evidence="1">
    <location>
        <begin position="884"/>
        <end position="903"/>
    </location>
</feature>
<feature type="region of interest" description="Disordered" evidence="1">
    <location>
        <begin position="143"/>
        <end position="164"/>
    </location>
</feature>
<organism evidence="2 3">
    <name type="scientific">Triparma verrucosa</name>
    <dbReference type="NCBI Taxonomy" id="1606542"/>
    <lineage>
        <taxon>Eukaryota</taxon>
        <taxon>Sar</taxon>
        <taxon>Stramenopiles</taxon>
        <taxon>Ochrophyta</taxon>
        <taxon>Bolidophyceae</taxon>
        <taxon>Parmales</taxon>
        <taxon>Triparmaceae</taxon>
        <taxon>Triparma</taxon>
    </lineage>
</organism>
<dbReference type="PANTHER" id="PTHR24216">
    <property type="entry name" value="PAXILLIN-RELATED"/>
    <property type="match status" value="1"/>
</dbReference>
<feature type="region of interest" description="Disordered" evidence="1">
    <location>
        <begin position="884"/>
        <end position="936"/>
    </location>
</feature>
<feature type="compositionally biased region" description="Acidic residues" evidence="1">
    <location>
        <begin position="326"/>
        <end position="335"/>
    </location>
</feature>
<dbReference type="AlphaFoldDB" id="A0A9W7BQD9"/>
<feature type="compositionally biased region" description="Pro residues" evidence="1">
    <location>
        <begin position="417"/>
        <end position="430"/>
    </location>
</feature>
<feature type="region of interest" description="Disordered" evidence="1">
    <location>
        <begin position="1174"/>
        <end position="1219"/>
    </location>
</feature>
<feature type="compositionally biased region" description="Basic and acidic residues" evidence="1">
    <location>
        <begin position="1210"/>
        <end position="1219"/>
    </location>
</feature>
<feature type="region of interest" description="Disordered" evidence="1">
    <location>
        <begin position="1082"/>
        <end position="1134"/>
    </location>
</feature>
<accession>A0A9W7BQD9</accession>
<sequence length="1219" mass="132018">MKITLVEDPATPTSPTLNPVSVSPTQDDDASEQSGSPFEGLTKLSTIGSTDQLLLLSQLAQDEAASAIQSIFRGHKARASIPSELPSSLALKDVAQEVAVATIQSLVRGASVRSKNVLPRKPTLTPGAVDVIGDMVDGAITTALSPRGAAPRDDKQEERRPTLQAETTTYISALCGGAISDALTKSPGTLKRGLGETEVMDIMGEARRRATTIIKGENAMDMSKLKRGQVEEESSSEEGEEEGQEKFSQKAQSIIEDTVNNVIKNALLSPVNSPVNQKRSTMIRAKRDEDLALDVMGEARRRATTIMKGEDAVDLSKLKRQVVEESSSDEEEEEEGARSPVRSQSFLDRMGGADNRVYDVDYYLDNGEDVDNVDHQYVTKYETTEEEEKKDAVEAPELLPPPSPKREKEKLVEVADPVPPAPTEIPPEPEVPSQEKVVEVVPPEAESRPLKSLPITIPVPAPASPPALKVEMDIPKPSSEPTALKVSSSPAKQQAKAAQAAPPPPMTPIAFPVHTTPQTPLDQIVIIAHKQAFEKSKQTPTSLQCTEIVRILQALSLVKGRSLDSLLATCGLRTVAGKNDRFNVPIGGSLKDLKKALVKAWSDLEEGGGNSKSKSFTPELLKQTKKHLTDLLRLPKPALVFLQNNFNPEAYTTEQVSKFFGLLGLKEQQFHQANSLHKTGDTINEITAKAVNEKSQAAVLRSSLLRRRILLGVEVIKIILQWKRAKAFESRGGEAEVMASPRTGNPFSGIVEDLRRSVGELQMTLHNKEHTITRLNDKVSRLEKKAADAGISLMSPEAATQQPTTPSRRPLYRDEGAVTVGFLGSSGGDMVAVSKEMWEDPRVLSPAKGGNTSPVMKGAIEPKKPAHPLSNSFEKRQQLKTATAIFSPNSMTVTSFPQKNPPSRFNEEDPSTMPPPKPPSPTHGLRATTAPGGPRGRPFARDVDIILGAPNGESTRGIGGTMTGLIRKGSPTKRSRPVSATGVNRPKPPVQLAVGTSAKAKAILTDIWVDFQAGASPKREKKKKRRGRKISSTAGRTIGGVGLATKILDGFNSDSSDDEEDDNVMFGRGEDNLDNIVSGSYCEHDASNDENLRPPDSKPLSSPNSPVRINRTKKKKKDRSMSPTQRRLDSINSDVTKAKNRLDKQLKLLRGHAFESDPKSAQEIVSDVRKKEKARLAADGGKKKMRRPKSPLKGMWDNPIVGADVGDGGRSLRVDGSEI</sequence>
<feature type="region of interest" description="Disordered" evidence="1">
    <location>
        <begin position="382"/>
        <end position="434"/>
    </location>
</feature>
<feature type="compositionally biased region" description="Polar residues" evidence="1">
    <location>
        <begin position="1121"/>
        <end position="1134"/>
    </location>
</feature>
<feature type="region of interest" description="Disordered" evidence="1">
    <location>
        <begin position="477"/>
        <end position="514"/>
    </location>
</feature>
<dbReference type="Pfam" id="PF00612">
    <property type="entry name" value="IQ"/>
    <property type="match status" value="1"/>
</dbReference>
<dbReference type="EMBL" id="BRXX01000120">
    <property type="protein sequence ID" value="GMH91822.1"/>
    <property type="molecule type" value="Genomic_DNA"/>
</dbReference>
<feature type="compositionally biased region" description="Basic and acidic residues" evidence="1">
    <location>
        <begin position="150"/>
        <end position="161"/>
    </location>
</feature>
<feature type="compositionally biased region" description="Low complexity" evidence="1">
    <location>
        <begin position="487"/>
        <end position="500"/>
    </location>
</feature>
<feature type="compositionally biased region" description="Basic residues" evidence="1">
    <location>
        <begin position="1019"/>
        <end position="1029"/>
    </location>
</feature>
<feature type="compositionally biased region" description="Basic and acidic residues" evidence="1">
    <location>
        <begin position="404"/>
        <end position="413"/>
    </location>
</feature>
<protein>
    <submittedName>
        <fullName evidence="2">Uncharacterized protein</fullName>
    </submittedName>
</protein>
<name>A0A9W7BQD9_9STRA</name>
<feature type="region of interest" description="Disordered" evidence="1">
    <location>
        <begin position="1015"/>
        <end position="1035"/>
    </location>
</feature>
<feature type="region of interest" description="Disordered" evidence="1">
    <location>
        <begin position="319"/>
        <end position="348"/>
    </location>
</feature>
<dbReference type="Gene3D" id="1.20.5.190">
    <property type="match status" value="1"/>
</dbReference>